<dbReference type="InterPro" id="IPR011033">
    <property type="entry name" value="PRC_barrel-like_sf"/>
</dbReference>
<sequence length="294" mass="31114">MKAFLISTAILAAGIMSATAQQSGDMFHTRDGQNAGNEMMASDLIGMRVYRSDEAADTAGYDGAQSGWDDIGEINDIVLTRDGSVDAVLVDIGGFLGIGEHQVALDMGALGFTSDTSTEDQADFFIVMMADPDMLENAPAYDMDSDQASSGATSESDQEQGVAETDQTSGDTTAAQRRQDAGTTEDAGSMTDPAWRDGYRDAEESDLTAERLTGAKVYGSAEDWVGEVSDIVLASDGSVEAVVIDVGGFLGIGEKPVALRLSDIDILRSETGEDVRVHVPMTEEELDGMPEYTE</sequence>
<reference evidence="4 5" key="1">
    <citation type="submission" date="2016-11" db="EMBL/GenBank/DDBJ databases">
        <authorList>
            <person name="Varghese N."/>
            <person name="Submissions S."/>
        </authorList>
    </citation>
    <scope>NUCLEOTIDE SEQUENCE [LARGE SCALE GENOMIC DNA]</scope>
    <source>
        <strain evidence="4 5">DSM 29620</strain>
    </source>
</reference>
<dbReference type="Gene3D" id="2.30.30.240">
    <property type="entry name" value="PRC-barrel domain"/>
    <property type="match status" value="2"/>
</dbReference>
<evidence type="ECO:0000259" key="3">
    <source>
        <dbReference type="Pfam" id="PF05239"/>
    </source>
</evidence>
<feature type="compositionally biased region" description="Polar residues" evidence="1">
    <location>
        <begin position="146"/>
        <end position="155"/>
    </location>
</feature>
<dbReference type="PANTHER" id="PTHR36505:SF1">
    <property type="entry name" value="BLR1072 PROTEIN"/>
    <property type="match status" value="1"/>
</dbReference>
<feature type="region of interest" description="Disordered" evidence="1">
    <location>
        <begin position="137"/>
        <end position="200"/>
    </location>
</feature>
<evidence type="ECO:0000256" key="1">
    <source>
        <dbReference type="SAM" id="MobiDB-lite"/>
    </source>
</evidence>
<dbReference type="Proteomes" id="UP000324252">
    <property type="component" value="Unassembled WGS sequence"/>
</dbReference>
<proteinExistence type="predicted"/>
<feature type="domain" description="PRC-barrel" evidence="3">
    <location>
        <begin position="38"/>
        <end position="108"/>
    </location>
</feature>
<keyword evidence="5" id="KW-1185">Reference proteome</keyword>
<accession>A0A1H0LUS1</accession>
<keyword evidence="2" id="KW-0732">Signal</keyword>
<dbReference type="Pfam" id="PF05239">
    <property type="entry name" value="PRC"/>
    <property type="match status" value="2"/>
</dbReference>
<feature type="domain" description="PRC-barrel" evidence="3">
    <location>
        <begin position="209"/>
        <end position="265"/>
    </location>
</feature>
<evidence type="ECO:0000256" key="2">
    <source>
        <dbReference type="SAM" id="SignalP"/>
    </source>
</evidence>
<organism evidence="4 5">
    <name type="scientific">Lutimaribacter pacificus</name>
    <dbReference type="NCBI Taxonomy" id="391948"/>
    <lineage>
        <taxon>Bacteria</taxon>
        <taxon>Pseudomonadati</taxon>
        <taxon>Pseudomonadota</taxon>
        <taxon>Alphaproteobacteria</taxon>
        <taxon>Rhodobacterales</taxon>
        <taxon>Roseobacteraceae</taxon>
        <taxon>Lutimaribacter</taxon>
    </lineage>
</organism>
<feature type="signal peptide" evidence="2">
    <location>
        <begin position="1"/>
        <end position="20"/>
    </location>
</feature>
<dbReference type="InterPro" id="IPR027275">
    <property type="entry name" value="PRC-brl_dom"/>
</dbReference>
<evidence type="ECO:0000313" key="5">
    <source>
        <dbReference type="Proteomes" id="UP000324252"/>
    </source>
</evidence>
<evidence type="ECO:0000313" key="4">
    <source>
        <dbReference type="EMBL" id="SHK03284.1"/>
    </source>
</evidence>
<dbReference type="SUPFAM" id="SSF50346">
    <property type="entry name" value="PRC-barrel domain"/>
    <property type="match status" value="2"/>
</dbReference>
<protein>
    <submittedName>
        <fullName evidence="4">PRC-barrel domain-containing protein</fullName>
    </submittedName>
</protein>
<dbReference type="PANTHER" id="PTHR36505">
    <property type="entry name" value="BLR1072 PROTEIN"/>
    <property type="match status" value="1"/>
</dbReference>
<dbReference type="EMBL" id="FQZZ01000003">
    <property type="protein sequence ID" value="SHK03284.1"/>
    <property type="molecule type" value="Genomic_DNA"/>
</dbReference>
<dbReference type="AlphaFoldDB" id="A0A1H0LUS1"/>
<name>A0A1H0LUS1_9RHOB</name>
<feature type="compositionally biased region" description="Polar residues" evidence="1">
    <location>
        <begin position="165"/>
        <end position="176"/>
    </location>
</feature>
<feature type="chain" id="PRO_5015064869" evidence="2">
    <location>
        <begin position="21"/>
        <end position="294"/>
    </location>
</feature>
<gene>
    <name evidence="4" type="ORF">SAMN05444142_10320</name>
</gene>
<dbReference type="RefSeq" id="WP_188129249.1">
    <property type="nucleotide sequence ID" value="NZ_FNIO01000008.1"/>
</dbReference>